<dbReference type="AlphaFoldDB" id="A0A839E0E9"/>
<dbReference type="GO" id="GO:0003700">
    <property type="term" value="F:DNA-binding transcription factor activity"/>
    <property type="evidence" value="ECO:0007669"/>
    <property type="project" value="TreeGrafter"/>
</dbReference>
<accession>A0A839E0E9</accession>
<feature type="DNA-binding region" description="H-T-H motif" evidence="2">
    <location>
        <begin position="35"/>
        <end position="54"/>
    </location>
</feature>
<keyword evidence="5" id="KW-1185">Reference proteome</keyword>
<keyword evidence="1 2" id="KW-0238">DNA-binding</keyword>
<dbReference type="Gene3D" id="1.10.357.10">
    <property type="entry name" value="Tetracycline Repressor, domain 2"/>
    <property type="match status" value="1"/>
</dbReference>
<name>A0A839E0E9_9PSEU</name>
<dbReference type="PANTHER" id="PTHR30055:SF146">
    <property type="entry name" value="HTH-TYPE TRANSCRIPTIONAL DUAL REGULATOR CECR"/>
    <property type="match status" value="1"/>
</dbReference>
<dbReference type="InterPro" id="IPR009057">
    <property type="entry name" value="Homeodomain-like_sf"/>
</dbReference>
<reference evidence="4 5" key="1">
    <citation type="submission" date="2020-07" db="EMBL/GenBank/DDBJ databases">
        <title>Sequencing the genomes of 1000 actinobacteria strains.</title>
        <authorList>
            <person name="Klenk H.-P."/>
        </authorList>
    </citation>
    <scope>NUCLEOTIDE SEQUENCE [LARGE SCALE GENOMIC DNA]</scope>
    <source>
        <strain evidence="4 5">DSM 45975</strain>
    </source>
</reference>
<dbReference type="GO" id="GO:0000976">
    <property type="term" value="F:transcription cis-regulatory region binding"/>
    <property type="evidence" value="ECO:0007669"/>
    <property type="project" value="TreeGrafter"/>
</dbReference>
<dbReference type="Proteomes" id="UP000569329">
    <property type="component" value="Unassembled WGS sequence"/>
</dbReference>
<dbReference type="PROSITE" id="PS50977">
    <property type="entry name" value="HTH_TETR_2"/>
    <property type="match status" value="1"/>
</dbReference>
<dbReference type="SUPFAM" id="SSF46689">
    <property type="entry name" value="Homeodomain-like"/>
    <property type="match status" value="1"/>
</dbReference>
<gene>
    <name evidence="4" type="ORF">FHX42_003362</name>
</gene>
<organism evidence="4 5">
    <name type="scientific">Halosaccharopolyspora lacisalsi</name>
    <dbReference type="NCBI Taxonomy" id="1000566"/>
    <lineage>
        <taxon>Bacteria</taxon>
        <taxon>Bacillati</taxon>
        <taxon>Actinomycetota</taxon>
        <taxon>Actinomycetes</taxon>
        <taxon>Pseudonocardiales</taxon>
        <taxon>Pseudonocardiaceae</taxon>
        <taxon>Halosaccharopolyspora</taxon>
    </lineage>
</organism>
<feature type="domain" description="HTH tetR-type" evidence="3">
    <location>
        <begin position="12"/>
        <end position="72"/>
    </location>
</feature>
<comment type="caution">
    <text evidence="4">The sequence shown here is derived from an EMBL/GenBank/DDBJ whole genome shotgun (WGS) entry which is preliminary data.</text>
</comment>
<dbReference type="PANTHER" id="PTHR30055">
    <property type="entry name" value="HTH-TYPE TRANSCRIPTIONAL REGULATOR RUTR"/>
    <property type="match status" value="1"/>
</dbReference>
<dbReference type="InterPro" id="IPR050109">
    <property type="entry name" value="HTH-type_TetR-like_transc_reg"/>
</dbReference>
<dbReference type="Pfam" id="PF00440">
    <property type="entry name" value="TetR_N"/>
    <property type="match status" value="1"/>
</dbReference>
<dbReference type="PRINTS" id="PR00455">
    <property type="entry name" value="HTHTETR"/>
</dbReference>
<sequence>MAVERRKRLSGAERREQVLKIAAEEFAEHGLHGVSAEVIASEAGITHAYVFRVFGTKKRLFLEVVDRAFATMAEGLATSAGSASGLDALAAVGRRYYDSLTDDAEVREAVRDSFGRLRQTVSDTTGLDAVRIKTFMAYGILLNTNAALAAEEVDADWANQATARVHPGLFPHLTAEANR</sequence>
<dbReference type="RefSeq" id="WP_235987370.1">
    <property type="nucleotide sequence ID" value="NZ_JACGWZ010000004.1"/>
</dbReference>
<evidence type="ECO:0000259" key="3">
    <source>
        <dbReference type="PROSITE" id="PS50977"/>
    </source>
</evidence>
<evidence type="ECO:0000256" key="2">
    <source>
        <dbReference type="PROSITE-ProRule" id="PRU00335"/>
    </source>
</evidence>
<protein>
    <submittedName>
        <fullName evidence="4">AcrR family transcriptional regulator</fullName>
    </submittedName>
</protein>
<evidence type="ECO:0000313" key="4">
    <source>
        <dbReference type="EMBL" id="MBA8825996.1"/>
    </source>
</evidence>
<proteinExistence type="predicted"/>
<evidence type="ECO:0000256" key="1">
    <source>
        <dbReference type="ARBA" id="ARBA00023125"/>
    </source>
</evidence>
<dbReference type="InterPro" id="IPR001647">
    <property type="entry name" value="HTH_TetR"/>
</dbReference>
<dbReference type="EMBL" id="JACGWZ010000004">
    <property type="protein sequence ID" value="MBA8825996.1"/>
    <property type="molecule type" value="Genomic_DNA"/>
</dbReference>
<evidence type="ECO:0000313" key="5">
    <source>
        <dbReference type="Proteomes" id="UP000569329"/>
    </source>
</evidence>